<gene>
    <name evidence="1" type="ORF">ACFFGT_17325</name>
</gene>
<dbReference type="Gene3D" id="3.90.70.10">
    <property type="entry name" value="Cysteine proteinases"/>
    <property type="match status" value="1"/>
</dbReference>
<evidence type="ECO:0000313" key="2">
    <source>
        <dbReference type="Proteomes" id="UP001589828"/>
    </source>
</evidence>
<dbReference type="EMBL" id="JBHLTS010000023">
    <property type="protein sequence ID" value="MFC0515987.1"/>
    <property type="molecule type" value="Genomic_DNA"/>
</dbReference>
<proteinExistence type="predicted"/>
<name>A0ABV6L936_9SPHI</name>
<dbReference type="Pfam" id="PF12385">
    <property type="entry name" value="Peptidase_C70"/>
    <property type="match status" value="1"/>
</dbReference>
<dbReference type="InterPro" id="IPR022118">
    <property type="entry name" value="Peptidase_C70_AvrRpt2"/>
</dbReference>
<evidence type="ECO:0000313" key="1">
    <source>
        <dbReference type="EMBL" id="MFC0515987.1"/>
    </source>
</evidence>
<dbReference type="RefSeq" id="WP_377023789.1">
    <property type="nucleotide sequence ID" value="NZ_JBHLTS010000023.1"/>
</dbReference>
<organism evidence="1 2">
    <name type="scientific">Mucilaginibacter angelicae</name>
    <dbReference type="NCBI Taxonomy" id="869718"/>
    <lineage>
        <taxon>Bacteria</taxon>
        <taxon>Pseudomonadati</taxon>
        <taxon>Bacteroidota</taxon>
        <taxon>Sphingobacteriia</taxon>
        <taxon>Sphingobacteriales</taxon>
        <taxon>Sphingobacteriaceae</taxon>
        <taxon>Mucilaginibacter</taxon>
    </lineage>
</organism>
<sequence>MANRQLTFRIQCQEQDQWCWAAVANSVSHFYTVPSAWTQCTVASTCLNRQDCCNDPAGCNQPWYLDRALQTTQNFRAPVQAGTLTPQAIQTEIDAGRVIGVRIGWNPSGGHFVTIYGYNDTPGTFYVYVGDPWYPNSMINLANFNTAYQGNGRCTNTYLTDPPAGGGMIQFSSIQQQLAEKAVDFKKSLAPETKTNRLALARPHDVYIIDLISLEERRIRLKKGGHRLIDTTDGDSQMIYDFSDEGTSAVLQQVIHSQSYTKHYNKQIDRLEEQFEKSSVPFELRIVRQPQLKVEALWLHRNGKTYLDRFIPITDSRDLKEGVLYSRFRFFRVLFARAAEYQKYDDELLGG</sequence>
<reference evidence="1 2" key="1">
    <citation type="submission" date="2024-09" db="EMBL/GenBank/DDBJ databases">
        <authorList>
            <person name="Sun Q."/>
            <person name="Mori K."/>
        </authorList>
    </citation>
    <scope>NUCLEOTIDE SEQUENCE [LARGE SCALE GENOMIC DNA]</scope>
    <source>
        <strain evidence="1 2">NCAIM B.02415</strain>
    </source>
</reference>
<protein>
    <submittedName>
        <fullName evidence="1">Papain-like cysteine protease family protein</fullName>
    </submittedName>
</protein>
<accession>A0ABV6L936</accession>
<comment type="caution">
    <text evidence="1">The sequence shown here is derived from an EMBL/GenBank/DDBJ whole genome shotgun (WGS) entry which is preliminary data.</text>
</comment>
<dbReference type="Proteomes" id="UP001589828">
    <property type="component" value="Unassembled WGS sequence"/>
</dbReference>
<keyword evidence="2" id="KW-1185">Reference proteome</keyword>